<evidence type="ECO:0000256" key="1">
    <source>
        <dbReference type="SAM" id="Phobius"/>
    </source>
</evidence>
<keyword evidence="1" id="KW-0812">Transmembrane</keyword>
<organism evidence="2 3">
    <name type="scientific">Microbulbifer halophilus</name>
    <dbReference type="NCBI Taxonomy" id="453963"/>
    <lineage>
        <taxon>Bacteria</taxon>
        <taxon>Pseudomonadati</taxon>
        <taxon>Pseudomonadota</taxon>
        <taxon>Gammaproteobacteria</taxon>
        <taxon>Cellvibrionales</taxon>
        <taxon>Microbulbiferaceae</taxon>
        <taxon>Microbulbifer</taxon>
    </lineage>
</organism>
<evidence type="ECO:0008006" key="4">
    <source>
        <dbReference type="Google" id="ProtNLM"/>
    </source>
</evidence>
<protein>
    <recommendedName>
        <fullName evidence="4">Integron gene cassette protein</fullName>
    </recommendedName>
</protein>
<evidence type="ECO:0000313" key="2">
    <source>
        <dbReference type="EMBL" id="MFD2309607.1"/>
    </source>
</evidence>
<evidence type="ECO:0000313" key="3">
    <source>
        <dbReference type="Proteomes" id="UP001597425"/>
    </source>
</evidence>
<proteinExistence type="predicted"/>
<dbReference type="RefSeq" id="WP_265720260.1">
    <property type="nucleotide sequence ID" value="NZ_JAPIVK010000002.1"/>
</dbReference>
<sequence>MALQNLKIPLALVAFAAVLLVVKLFTAIIVLPDDPASFLVFRFSPSLENYITGFPEGGQYTVLLADENGVIGEEFYLLLVRYMWWPVAALALFVFIVRRRRNHRLR</sequence>
<reference evidence="3" key="1">
    <citation type="journal article" date="2019" name="Int. J. Syst. Evol. Microbiol.">
        <title>The Global Catalogue of Microorganisms (GCM) 10K type strain sequencing project: providing services to taxonomists for standard genome sequencing and annotation.</title>
        <authorList>
            <consortium name="The Broad Institute Genomics Platform"/>
            <consortium name="The Broad Institute Genome Sequencing Center for Infectious Disease"/>
            <person name="Wu L."/>
            <person name="Ma J."/>
        </authorList>
    </citation>
    <scope>NUCLEOTIDE SEQUENCE [LARGE SCALE GENOMIC DNA]</scope>
    <source>
        <strain evidence="3">KCTC 12848</strain>
    </source>
</reference>
<keyword evidence="3" id="KW-1185">Reference proteome</keyword>
<accession>A0ABW5E8I4</accession>
<gene>
    <name evidence="2" type="ORF">ACFSKX_04175</name>
</gene>
<dbReference type="EMBL" id="JBHUJD010000004">
    <property type="protein sequence ID" value="MFD2309607.1"/>
    <property type="molecule type" value="Genomic_DNA"/>
</dbReference>
<dbReference type="Proteomes" id="UP001597425">
    <property type="component" value="Unassembled WGS sequence"/>
</dbReference>
<comment type="caution">
    <text evidence="2">The sequence shown here is derived from an EMBL/GenBank/DDBJ whole genome shotgun (WGS) entry which is preliminary data.</text>
</comment>
<feature type="transmembrane region" description="Helical" evidence="1">
    <location>
        <begin position="12"/>
        <end position="31"/>
    </location>
</feature>
<keyword evidence="1" id="KW-1133">Transmembrane helix</keyword>
<name>A0ABW5E8I4_9GAMM</name>
<feature type="transmembrane region" description="Helical" evidence="1">
    <location>
        <begin position="75"/>
        <end position="97"/>
    </location>
</feature>
<keyword evidence="1" id="KW-0472">Membrane</keyword>